<dbReference type="GO" id="GO:0005778">
    <property type="term" value="C:peroxisomal membrane"/>
    <property type="evidence" value="ECO:0007669"/>
    <property type="project" value="TreeGrafter"/>
</dbReference>
<dbReference type="OMA" id="YQVQRDS"/>
<evidence type="ECO:0000313" key="3">
    <source>
        <dbReference type="Proteomes" id="UP000016088"/>
    </source>
</evidence>
<dbReference type="GO" id="GO:0045046">
    <property type="term" value="P:protein import into peroxisome membrane"/>
    <property type="evidence" value="ECO:0007669"/>
    <property type="project" value="TreeGrafter"/>
</dbReference>
<keyword evidence="3" id="KW-1185">Reference proteome</keyword>
<dbReference type="GO" id="GO:0033328">
    <property type="term" value="F:peroxisome membrane targeting sequence binding"/>
    <property type="evidence" value="ECO:0007669"/>
    <property type="project" value="TreeGrafter"/>
</dbReference>
<dbReference type="VEuPathDB" id="FungiDB:SOCG_04213"/>
<proteinExistence type="predicted"/>
<dbReference type="EMBL" id="KE503208">
    <property type="protein sequence ID" value="EPX70744.1"/>
    <property type="molecule type" value="Genomic_DNA"/>
</dbReference>
<reference evidence="2 3" key="1">
    <citation type="journal article" date="2011" name="Science">
        <title>Comparative functional genomics of the fission yeasts.</title>
        <authorList>
            <person name="Rhind N."/>
            <person name="Chen Z."/>
            <person name="Yassour M."/>
            <person name="Thompson D.A."/>
            <person name="Haas B.J."/>
            <person name="Habib N."/>
            <person name="Wapinski I."/>
            <person name="Roy S."/>
            <person name="Lin M.F."/>
            <person name="Heiman D.I."/>
            <person name="Young S.K."/>
            <person name="Furuya K."/>
            <person name="Guo Y."/>
            <person name="Pidoux A."/>
            <person name="Chen H.M."/>
            <person name="Robbertse B."/>
            <person name="Goldberg J.M."/>
            <person name="Aoki K."/>
            <person name="Bayne E.H."/>
            <person name="Berlin A.M."/>
            <person name="Desjardins C.A."/>
            <person name="Dobbs E."/>
            <person name="Dukaj L."/>
            <person name="Fan L."/>
            <person name="FitzGerald M.G."/>
            <person name="French C."/>
            <person name="Gujja S."/>
            <person name="Hansen K."/>
            <person name="Keifenheim D."/>
            <person name="Levin J.Z."/>
            <person name="Mosher R.A."/>
            <person name="Mueller C.A."/>
            <person name="Pfiffner J."/>
            <person name="Priest M."/>
            <person name="Russ C."/>
            <person name="Smialowska A."/>
            <person name="Swoboda P."/>
            <person name="Sykes S.M."/>
            <person name="Vaughn M."/>
            <person name="Vengrova S."/>
            <person name="Yoder R."/>
            <person name="Zeng Q."/>
            <person name="Allshire R."/>
            <person name="Baulcombe D."/>
            <person name="Birren B.W."/>
            <person name="Brown W."/>
            <person name="Ekwall K."/>
            <person name="Kellis M."/>
            <person name="Leatherwood J."/>
            <person name="Levin H."/>
            <person name="Margalit H."/>
            <person name="Martienssen R."/>
            <person name="Nieduszynski C.A."/>
            <person name="Spatafora J.W."/>
            <person name="Friedman N."/>
            <person name="Dalgaard J.Z."/>
            <person name="Baumann P."/>
            <person name="Niki H."/>
            <person name="Regev A."/>
            <person name="Nusbaum C."/>
        </authorList>
    </citation>
    <scope>NUCLEOTIDE SEQUENCE [LARGE SCALE GENOMIC DNA]</scope>
    <source>
        <strain evidence="3">yFS286</strain>
    </source>
</reference>
<sequence>MPNSKQDGHDVLGIPKGKEEMNELDDILDELDLPPKIDRREQEKQGNTKDDDKKESIDDLKKSDNNLDTLIEDMVNKFHGSGNPDASEKEKLASMGLNNDDALFQSIFGNSNPTGDASNTEDINYDALENALNSLMSQVTSKEILYEPLKDLEANYTKFLQDEKNAKDETYKNQYAKIQRCIAIFENSDYQVQRDSPEVAKLVEEIQEDPLPPSLMNSSFAATGCPLQ</sequence>
<accession>S9R9D5</accession>
<dbReference type="PANTHER" id="PTHR12774:SF2">
    <property type="entry name" value="PEROXISOMAL BIOGENESIS FACTOR 19"/>
    <property type="match status" value="1"/>
</dbReference>
<feature type="compositionally biased region" description="Basic and acidic residues" evidence="1">
    <location>
        <begin position="33"/>
        <end position="65"/>
    </location>
</feature>
<dbReference type="RefSeq" id="XP_013020509.1">
    <property type="nucleotide sequence ID" value="XM_013165055.1"/>
</dbReference>
<dbReference type="OrthoDB" id="5374094at2759"/>
<dbReference type="InterPro" id="IPR006708">
    <property type="entry name" value="Pex19"/>
</dbReference>
<dbReference type="PANTHER" id="PTHR12774">
    <property type="entry name" value="PEROXISOMAL BIOGENESIS FACTOR 19"/>
    <property type="match status" value="1"/>
</dbReference>
<dbReference type="Pfam" id="PF04614">
    <property type="entry name" value="Pex19"/>
    <property type="match status" value="1"/>
</dbReference>
<dbReference type="HOGENOM" id="CLU_1220304_0_0_1"/>
<feature type="compositionally biased region" description="Basic and acidic residues" evidence="1">
    <location>
        <begin position="1"/>
        <end position="21"/>
    </location>
</feature>
<protein>
    <submittedName>
        <fullName evidence="2">Pex19 protein family</fullName>
    </submittedName>
</protein>
<dbReference type="Gene3D" id="1.20.120.900">
    <property type="entry name" value="Pex19, mPTS binding domain"/>
    <property type="match status" value="1"/>
</dbReference>
<feature type="region of interest" description="Disordered" evidence="1">
    <location>
        <begin position="1"/>
        <end position="66"/>
    </location>
</feature>
<dbReference type="eggNOG" id="KOG3133">
    <property type="taxonomic scope" value="Eukaryota"/>
</dbReference>
<evidence type="ECO:0000313" key="2">
    <source>
        <dbReference type="EMBL" id="EPX70744.1"/>
    </source>
</evidence>
<dbReference type="GeneID" id="25033177"/>
<dbReference type="Proteomes" id="UP000016088">
    <property type="component" value="Unassembled WGS sequence"/>
</dbReference>
<organism evidence="2 3">
    <name type="scientific">Schizosaccharomyces octosporus (strain yFS286)</name>
    <name type="common">Fission yeast</name>
    <name type="synonym">Octosporomyces octosporus</name>
    <dbReference type="NCBI Taxonomy" id="483514"/>
    <lineage>
        <taxon>Eukaryota</taxon>
        <taxon>Fungi</taxon>
        <taxon>Dikarya</taxon>
        <taxon>Ascomycota</taxon>
        <taxon>Taphrinomycotina</taxon>
        <taxon>Schizosaccharomycetes</taxon>
        <taxon>Schizosaccharomycetales</taxon>
        <taxon>Schizosaccharomycetaceae</taxon>
        <taxon>Schizosaccharomyces</taxon>
    </lineage>
</organism>
<name>S9R9D5_SCHOY</name>
<gene>
    <name evidence="2" type="ORF">SOCG_04213</name>
</gene>
<dbReference type="AlphaFoldDB" id="S9R9D5"/>
<dbReference type="InterPro" id="IPR038322">
    <property type="entry name" value="Pex19_C_sf"/>
</dbReference>
<feature type="compositionally biased region" description="Acidic residues" evidence="1">
    <location>
        <begin position="22"/>
        <end position="32"/>
    </location>
</feature>
<evidence type="ECO:0000256" key="1">
    <source>
        <dbReference type="SAM" id="MobiDB-lite"/>
    </source>
</evidence>